<dbReference type="SUPFAM" id="SSF160246">
    <property type="entry name" value="EspE N-terminal domain-like"/>
    <property type="match status" value="1"/>
</dbReference>
<reference evidence="11 12" key="1">
    <citation type="submission" date="2016-03" db="EMBL/GenBank/DDBJ databases">
        <title>Deep-sea bacteria in the southern Pacific.</title>
        <authorList>
            <person name="Tang K."/>
        </authorList>
    </citation>
    <scope>NUCLEOTIDE SEQUENCE [LARGE SCALE GENOMIC DNA]</scope>
    <source>
        <strain evidence="11 12">JLT2016</strain>
    </source>
</reference>
<keyword evidence="3 11" id="KW-0808">Transferase</keyword>
<keyword evidence="6 8" id="KW-0472">Membrane</keyword>
<feature type="transmembrane region" description="Helical" evidence="8">
    <location>
        <begin position="214"/>
        <end position="233"/>
    </location>
</feature>
<evidence type="ECO:0000259" key="10">
    <source>
        <dbReference type="Pfam" id="PF13632"/>
    </source>
</evidence>
<feature type="transmembrane region" description="Helical" evidence="8">
    <location>
        <begin position="187"/>
        <end position="208"/>
    </location>
</feature>
<keyword evidence="2" id="KW-0328">Glycosyltransferase</keyword>
<dbReference type="Pfam" id="PF05157">
    <property type="entry name" value="MshEN"/>
    <property type="match status" value="1"/>
</dbReference>
<dbReference type="GO" id="GO:0016757">
    <property type="term" value="F:glycosyltransferase activity"/>
    <property type="evidence" value="ECO:0007669"/>
    <property type="project" value="UniProtKB-KW"/>
</dbReference>
<feature type="transmembrane region" description="Helical" evidence="8">
    <location>
        <begin position="574"/>
        <end position="596"/>
    </location>
</feature>
<dbReference type="AlphaFoldDB" id="A0A1U7D6M3"/>
<feature type="region of interest" description="Disordered" evidence="7">
    <location>
        <begin position="1"/>
        <end position="22"/>
    </location>
</feature>
<proteinExistence type="predicted"/>
<feature type="domain" description="Type II secretion system protein GspE N-terminal" evidence="9">
    <location>
        <begin position="80"/>
        <end position="131"/>
    </location>
</feature>
<dbReference type="RefSeq" id="WP_229743308.1">
    <property type="nucleotide sequence ID" value="NZ_BMEW01000007.1"/>
</dbReference>
<accession>A0A1U7D6M3</accession>
<evidence type="ECO:0000256" key="1">
    <source>
        <dbReference type="ARBA" id="ARBA00004141"/>
    </source>
</evidence>
<dbReference type="Proteomes" id="UP000186559">
    <property type="component" value="Chromosome"/>
</dbReference>
<evidence type="ECO:0000256" key="5">
    <source>
        <dbReference type="ARBA" id="ARBA00022989"/>
    </source>
</evidence>
<evidence type="ECO:0000256" key="8">
    <source>
        <dbReference type="SAM" id="Phobius"/>
    </source>
</evidence>
<feature type="compositionally biased region" description="Basic residues" evidence="7">
    <location>
        <begin position="12"/>
        <end position="22"/>
    </location>
</feature>
<evidence type="ECO:0000256" key="4">
    <source>
        <dbReference type="ARBA" id="ARBA00022692"/>
    </source>
</evidence>
<evidence type="ECO:0000256" key="2">
    <source>
        <dbReference type="ARBA" id="ARBA00022676"/>
    </source>
</evidence>
<dbReference type="Pfam" id="PF13632">
    <property type="entry name" value="Glyco_trans_2_3"/>
    <property type="match status" value="1"/>
</dbReference>
<evidence type="ECO:0000313" key="12">
    <source>
        <dbReference type="Proteomes" id="UP000186559"/>
    </source>
</evidence>
<dbReference type="STRING" id="1229727.Ga0080559_TMP2977"/>
<feature type="transmembrane region" description="Helical" evidence="8">
    <location>
        <begin position="546"/>
        <end position="567"/>
    </location>
</feature>
<organism evidence="11 12">
    <name type="scientific">Salipiger profundus</name>
    <dbReference type="NCBI Taxonomy" id="1229727"/>
    <lineage>
        <taxon>Bacteria</taxon>
        <taxon>Pseudomonadati</taxon>
        <taxon>Pseudomonadota</taxon>
        <taxon>Alphaproteobacteria</taxon>
        <taxon>Rhodobacterales</taxon>
        <taxon>Roseobacteraceae</taxon>
        <taxon>Salipiger</taxon>
    </lineage>
</organism>
<dbReference type="InterPro" id="IPR001173">
    <property type="entry name" value="Glyco_trans_2-like"/>
</dbReference>
<feature type="region of interest" description="Disordered" evidence="7">
    <location>
        <begin position="612"/>
        <end position="632"/>
    </location>
</feature>
<dbReference type="PANTHER" id="PTHR43867:SF2">
    <property type="entry name" value="CELLULOSE SYNTHASE CATALYTIC SUBUNIT A [UDP-FORMING]"/>
    <property type="match status" value="1"/>
</dbReference>
<dbReference type="Gene3D" id="3.90.550.10">
    <property type="entry name" value="Spore Coat Polysaccharide Biosynthesis Protein SpsA, Chain A"/>
    <property type="match status" value="1"/>
</dbReference>
<comment type="subcellular location">
    <subcellularLocation>
        <location evidence="1">Membrane</location>
        <topology evidence="1">Multi-pass membrane protein</topology>
    </subcellularLocation>
</comment>
<dbReference type="InterPro" id="IPR029044">
    <property type="entry name" value="Nucleotide-diphossugar_trans"/>
</dbReference>
<dbReference type="SUPFAM" id="SSF53448">
    <property type="entry name" value="Nucleotide-diphospho-sugar transferases"/>
    <property type="match status" value="1"/>
</dbReference>
<evidence type="ECO:0000259" key="9">
    <source>
        <dbReference type="Pfam" id="PF05157"/>
    </source>
</evidence>
<feature type="domain" description="Glycosyltransferase 2-like" evidence="10">
    <location>
        <begin position="337"/>
        <end position="531"/>
    </location>
</feature>
<evidence type="ECO:0000256" key="3">
    <source>
        <dbReference type="ARBA" id="ARBA00022679"/>
    </source>
</evidence>
<dbReference type="EMBL" id="CP014796">
    <property type="protein sequence ID" value="APX23773.1"/>
    <property type="molecule type" value="Genomic_DNA"/>
</dbReference>
<feature type="transmembrane region" description="Helical" evidence="8">
    <location>
        <begin position="502"/>
        <end position="526"/>
    </location>
</feature>
<keyword evidence="12" id="KW-1185">Reference proteome</keyword>
<evidence type="ECO:0000256" key="6">
    <source>
        <dbReference type="ARBA" id="ARBA00023136"/>
    </source>
</evidence>
<dbReference type="KEGG" id="tpro:Ga0080559_TMP2977"/>
<dbReference type="Gene3D" id="3.30.300.160">
    <property type="entry name" value="Type II secretion system, protein E, N-terminal domain"/>
    <property type="match status" value="1"/>
</dbReference>
<dbReference type="GO" id="GO:0016020">
    <property type="term" value="C:membrane"/>
    <property type="evidence" value="ECO:0007669"/>
    <property type="project" value="UniProtKB-SubCell"/>
</dbReference>
<dbReference type="InterPro" id="IPR007831">
    <property type="entry name" value="T2SS_GspE_N"/>
</dbReference>
<dbReference type="PANTHER" id="PTHR43867">
    <property type="entry name" value="CELLULOSE SYNTHASE CATALYTIC SUBUNIT A [UDP-FORMING]"/>
    <property type="match status" value="1"/>
</dbReference>
<evidence type="ECO:0000313" key="11">
    <source>
        <dbReference type="EMBL" id="APX23773.1"/>
    </source>
</evidence>
<name>A0A1U7D6M3_9RHOB</name>
<dbReference type="InterPro" id="IPR050321">
    <property type="entry name" value="Glycosyltr_2/OpgH_subfam"/>
</dbReference>
<evidence type="ECO:0000256" key="7">
    <source>
        <dbReference type="SAM" id="MobiDB-lite"/>
    </source>
</evidence>
<gene>
    <name evidence="11" type="ORF">Ga0080559_TMP2977</name>
</gene>
<keyword evidence="4 8" id="KW-0812">Transmembrane</keyword>
<dbReference type="InterPro" id="IPR037257">
    <property type="entry name" value="T2SS_E_N_sf"/>
</dbReference>
<sequence>MSETDLSLATAPRHRPVPRRRRPIVSILMQDHGLAPADAMTALSEAHRSGADVSQALLAEELSRPETILAAQSTRHGALVLDPAKDPPDPALAGLLPPEVCLRHAVLPWRRSGGRLTVATARPERFEDLAALLPDETDPIEMALLPEGLLHEIITDRHGDEMARRAETQVPTHESCRDMGPGAAQRLGLGLLCALACLVGLLLAPTLFFTMATLLAIGTLLFAQLMKVAALVASQLSRQTESAAHGTRATVSLLIPLFREEDIAGDLLRRLKRLDYPRAGLDILFILEARDETTRRALEGLCLPPFVRVIEVPDGPITTKPRAMNYALRFARGEIVGIYDAEDAPAPDHLQRVVGHFARSPPEMACLQGILDFYNPQANWLSRCFTIEYATWFRVVLPGLARLGFAIPLGGTTVFFRREALEAVGGWDAHNVTEDADLGVRLARHGYRTELLPIVTREEANNRLWPWIRQRSRWLKGYMITWRVHMRAPWRLRRELGSWKTFGVQLVFLTAFLQFLLAPALWSFWLVLAGWSHPFGALFGTDALRALLWTFLATEGVSLLVSIAAISRSPHTGLLPWAPTLFLYFPLGAIAAYKAAFELVSKPFYWDKTAHGRSAPDHAGADLPEDGPAKRS</sequence>
<protein>
    <submittedName>
        <fullName evidence="11">Glycosyl transferase</fullName>
    </submittedName>
</protein>
<keyword evidence="5 8" id="KW-1133">Transmembrane helix</keyword>